<sequence>MCPLDRGHTSLGIGSLIGIKWPSNYAEDTEAIALSHPLLSDAKCLVWIVTGNGTLPFALPIYVGAKGVDDLQSWSKLLRNSDTSAEASSVDWLRIPSLLQQYLLVFILLPFG</sequence>
<evidence type="ECO:0000313" key="2">
    <source>
        <dbReference type="Proteomes" id="UP001372338"/>
    </source>
</evidence>
<comment type="caution">
    <text evidence="1">The sequence shown here is derived from an EMBL/GenBank/DDBJ whole genome shotgun (WGS) entry which is preliminary data.</text>
</comment>
<gene>
    <name evidence="1" type="ORF">RIF29_39983</name>
</gene>
<name>A0AAN9HTV9_CROPI</name>
<accession>A0AAN9HTV9</accession>
<protein>
    <submittedName>
        <fullName evidence="1">Uncharacterized protein</fullName>
    </submittedName>
</protein>
<dbReference type="AlphaFoldDB" id="A0AAN9HTV9"/>
<reference evidence="1 2" key="1">
    <citation type="submission" date="2024-01" db="EMBL/GenBank/DDBJ databases">
        <title>The genomes of 5 underutilized Papilionoideae crops provide insights into root nodulation and disease resistanc.</title>
        <authorList>
            <person name="Yuan L."/>
        </authorList>
    </citation>
    <scope>NUCLEOTIDE SEQUENCE [LARGE SCALE GENOMIC DNA]</scope>
    <source>
        <strain evidence="1">ZHUSHIDOU_FW_LH</strain>
        <tissue evidence="1">Leaf</tissue>
    </source>
</reference>
<proteinExistence type="predicted"/>
<dbReference type="Proteomes" id="UP001372338">
    <property type="component" value="Unassembled WGS sequence"/>
</dbReference>
<keyword evidence="2" id="KW-1185">Reference proteome</keyword>
<evidence type="ECO:0000313" key="1">
    <source>
        <dbReference type="EMBL" id="KAK7245148.1"/>
    </source>
</evidence>
<organism evidence="1 2">
    <name type="scientific">Crotalaria pallida</name>
    <name type="common">Smooth rattlebox</name>
    <name type="synonym">Crotalaria striata</name>
    <dbReference type="NCBI Taxonomy" id="3830"/>
    <lineage>
        <taxon>Eukaryota</taxon>
        <taxon>Viridiplantae</taxon>
        <taxon>Streptophyta</taxon>
        <taxon>Embryophyta</taxon>
        <taxon>Tracheophyta</taxon>
        <taxon>Spermatophyta</taxon>
        <taxon>Magnoliopsida</taxon>
        <taxon>eudicotyledons</taxon>
        <taxon>Gunneridae</taxon>
        <taxon>Pentapetalae</taxon>
        <taxon>rosids</taxon>
        <taxon>fabids</taxon>
        <taxon>Fabales</taxon>
        <taxon>Fabaceae</taxon>
        <taxon>Papilionoideae</taxon>
        <taxon>50 kb inversion clade</taxon>
        <taxon>genistoids sensu lato</taxon>
        <taxon>core genistoids</taxon>
        <taxon>Crotalarieae</taxon>
        <taxon>Crotalaria</taxon>
    </lineage>
</organism>
<dbReference type="EMBL" id="JAYWIO010000008">
    <property type="protein sequence ID" value="KAK7245148.1"/>
    <property type="molecule type" value="Genomic_DNA"/>
</dbReference>